<dbReference type="InterPro" id="IPR037026">
    <property type="entry name" value="Vgr_OB-fold_dom_sf"/>
</dbReference>
<evidence type="ECO:0000259" key="1">
    <source>
        <dbReference type="Pfam" id="PF04717"/>
    </source>
</evidence>
<keyword evidence="3" id="KW-1185">Reference proteome</keyword>
<sequence length="211" mass="22014">MSAALWGLYPGLVTDVVDPDRLGRVEVRLPGLGQAGDEFRVWATLLTPYAGDDEGFCAYPAVGTQVVIGFEAGDAGRAYVVGSCWNGREAAPTEATRPNDKRVVKSREGSVVEFDDTPGGVKVTVRTRSGHALVLDAGAREIRMSHGDGFGITLTASGQVRIVGNGPVDITAPAMNVHAATAVFDGIVTCQALQTNAVISPSYTPGAGNVW</sequence>
<dbReference type="SUPFAM" id="SSF69255">
    <property type="entry name" value="gp5 N-terminal domain-like"/>
    <property type="match status" value="1"/>
</dbReference>
<dbReference type="EMBL" id="JAXAVW010000010">
    <property type="protein sequence ID" value="MDX8031391.1"/>
    <property type="molecule type" value="Genomic_DNA"/>
</dbReference>
<dbReference type="Proteomes" id="UP001285521">
    <property type="component" value="Unassembled WGS sequence"/>
</dbReference>
<dbReference type="Gene3D" id="2.40.50.230">
    <property type="entry name" value="Gp5 N-terminal domain"/>
    <property type="match status" value="1"/>
</dbReference>
<evidence type="ECO:0000313" key="3">
    <source>
        <dbReference type="Proteomes" id="UP001285521"/>
    </source>
</evidence>
<dbReference type="RefSeq" id="WP_319966454.1">
    <property type="nucleotide sequence ID" value="NZ_JAXAVW010000010.1"/>
</dbReference>
<comment type="caution">
    <text evidence="2">The sequence shown here is derived from an EMBL/GenBank/DDBJ whole genome shotgun (WGS) entry which is preliminary data.</text>
</comment>
<reference evidence="2 3" key="1">
    <citation type="submission" date="2023-11" db="EMBL/GenBank/DDBJ databases">
        <title>Lentzea sokolovensis, sp. nov., Lentzea kristufkii, sp. nov., and Lentzea miocenensis, sp. nov., rare actinobacteria from Sokolov Coal Basin, Miocene lacustrine sediment, Czech Republic.</title>
        <authorList>
            <person name="Lara A."/>
            <person name="Kotroba L."/>
            <person name="Nouioui I."/>
            <person name="Neumann-Schaal M."/>
            <person name="Mast Y."/>
            <person name="Chronakova A."/>
        </authorList>
    </citation>
    <scope>NUCLEOTIDE SEQUENCE [LARGE SCALE GENOMIC DNA]</scope>
    <source>
        <strain evidence="2 3">BCCO 10_0856</strain>
    </source>
</reference>
<dbReference type="InterPro" id="IPR006531">
    <property type="entry name" value="Gp5/Vgr_OB"/>
</dbReference>
<feature type="domain" description="Gp5/Type VI secretion system Vgr protein OB-fold" evidence="1">
    <location>
        <begin position="9"/>
        <end position="85"/>
    </location>
</feature>
<gene>
    <name evidence="2" type="ORF">SK803_14275</name>
</gene>
<reference evidence="2 3" key="2">
    <citation type="submission" date="2023-11" db="EMBL/GenBank/DDBJ databases">
        <authorList>
            <person name="Lara A.C."/>
            <person name="Chronakova A."/>
        </authorList>
    </citation>
    <scope>NUCLEOTIDE SEQUENCE [LARGE SCALE GENOMIC DNA]</scope>
    <source>
        <strain evidence="2 3">BCCO 10_0856</strain>
    </source>
</reference>
<dbReference type="Pfam" id="PF04717">
    <property type="entry name" value="Phage_base_V"/>
    <property type="match status" value="1"/>
</dbReference>
<evidence type="ECO:0000313" key="2">
    <source>
        <dbReference type="EMBL" id="MDX8031391.1"/>
    </source>
</evidence>
<protein>
    <submittedName>
        <fullName evidence="2">Phage baseplate assembly protein V</fullName>
    </submittedName>
</protein>
<organism evidence="2 3">
    <name type="scientific">Lentzea miocenica</name>
    <dbReference type="NCBI Taxonomy" id="3095431"/>
    <lineage>
        <taxon>Bacteria</taxon>
        <taxon>Bacillati</taxon>
        <taxon>Actinomycetota</taxon>
        <taxon>Actinomycetes</taxon>
        <taxon>Pseudonocardiales</taxon>
        <taxon>Pseudonocardiaceae</taxon>
        <taxon>Lentzea</taxon>
    </lineage>
</organism>
<accession>A0ABU4SZQ8</accession>
<name>A0ABU4SZQ8_9PSEU</name>
<proteinExistence type="predicted"/>